<dbReference type="GO" id="GO:0006633">
    <property type="term" value="P:fatty acid biosynthetic process"/>
    <property type="evidence" value="ECO:0007669"/>
    <property type="project" value="UniProtKB-KW"/>
</dbReference>
<comment type="cofactor">
    <cofactor evidence="1 13">
        <name>Fe cation</name>
        <dbReference type="ChEBI" id="CHEBI:24875"/>
    </cofactor>
</comment>
<comment type="pathway">
    <text evidence="14">Lipid metabolism; oxylipin biosynthesis.</text>
</comment>
<dbReference type="InterPro" id="IPR027433">
    <property type="entry name" value="Lipoxygenase_dom_3"/>
</dbReference>
<dbReference type="InterPro" id="IPR020834">
    <property type="entry name" value="LipOase_CS"/>
</dbReference>
<feature type="region of interest" description="Disordered" evidence="15">
    <location>
        <begin position="268"/>
        <end position="306"/>
    </location>
</feature>
<dbReference type="InterPro" id="IPR013819">
    <property type="entry name" value="LipOase_C"/>
</dbReference>
<protein>
    <recommendedName>
        <fullName evidence="14">Lipoxygenase</fullName>
        <ecNumber evidence="14">1.13.11.-</ecNumber>
    </recommendedName>
</protein>
<evidence type="ECO:0000256" key="2">
    <source>
        <dbReference type="ARBA" id="ARBA00009419"/>
    </source>
</evidence>
<feature type="compositionally biased region" description="Basic and acidic residues" evidence="15">
    <location>
        <begin position="297"/>
        <end position="306"/>
    </location>
</feature>
<dbReference type="PROSITE" id="PS00081">
    <property type="entry name" value="LIPOXYGENASE_2"/>
    <property type="match status" value="1"/>
</dbReference>
<dbReference type="InterPro" id="IPR000907">
    <property type="entry name" value="LipOase"/>
</dbReference>
<feature type="domain" description="PLAT" evidence="16">
    <location>
        <begin position="89"/>
        <end position="215"/>
    </location>
</feature>
<evidence type="ECO:0000259" key="17">
    <source>
        <dbReference type="PROSITE" id="PS51393"/>
    </source>
</evidence>
<feature type="compositionally biased region" description="Basic and acidic residues" evidence="15">
    <location>
        <begin position="268"/>
        <end position="286"/>
    </location>
</feature>
<evidence type="ECO:0000259" key="16">
    <source>
        <dbReference type="PROSITE" id="PS50095"/>
    </source>
</evidence>
<dbReference type="EC" id="1.13.11.-" evidence="14"/>
<evidence type="ECO:0000256" key="13">
    <source>
        <dbReference type="RuleBase" id="RU003974"/>
    </source>
</evidence>
<dbReference type="InterPro" id="IPR020833">
    <property type="entry name" value="LipOase_Fe_BS"/>
</dbReference>
<comment type="caution">
    <text evidence="18">The sequence shown here is derived from an EMBL/GenBank/DDBJ whole genome shotgun (WGS) entry which is preliminary data.</text>
</comment>
<dbReference type="Pfam" id="PF00305">
    <property type="entry name" value="Lipoxygenase"/>
    <property type="match status" value="1"/>
</dbReference>
<dbReference type="InterPro" id="IPR036392">
    <property type="entry name" value="PLAT/LH2_dom_sf"/>
</dbReference>
<evidence type="ECO:0000256" key="8">
    <source>
        <dbReference type="ARBA" id="ARBA00023002"/>
    </source>
</evidence>
<dbReference type="GO" id="GO:0031408">
    <property type="term" value="P:oxylipin biosynthetic process"/>
    <property type="evidence" value="ECO:0007669"/>
    <property type="project" value="UniProtKB-UniRule"/>
</dbReference>
<keyword evidence="8 13" id="KW-0560">Oxidoreductase</keyword>
<evidence type="ECO:0000256" key="14">
    <source>
        <dbReference type="RuleBase" id="RU003975"/>
    </source>
</evidence>
<evidence type="ECO:0000256" key="7">
    <source>
        <dbReference type="ARBA" id="ARBA00022964"/>
    </source>
</evidence>
<dbReference type="InterPro" id="IPR036226">
    <property type="entry name" value="LipOase_C_sf"/>
</dbReference>
<dbReference type="InterPro" id="IPR001246">
    <property type="entry name" value="LipOase_plant"/>
</dbReference>
<dbReference type="Gene3D" id="4.10.375.10">
    <property type="entry name" value="Lipoxygenase-1, Domain 2"/>
    <property type="match status" value="1"/>
</dbReference>
<dbReference type="PROSITE" id="PS51393">
    <property type="entry name" value="LIPOXYGENASE_3"/>
    <property type="match status" value="1"/>
</dbReference>
<reference evidence="19" key="1">
    <citation type="submission" date="2016-06" db="EMBL/GenBank/DDBJ databases">
        <title>Parallel loss of symbiosis genes in relatives of nitrogen-fixing non-legume Parasponia.</title>
        <authorList>
            <person name="Van Velzen R."/>
            <person name="Holmer R."/>
            <person name="Bu F."/>
            <person name="Rutten L."/>
            <person name="Van Zeijl A."/>
            <person name="Liu W."/>
            <person name="Santuari L."/>
            <person name="Cao Q."/>
            <person name="Sharma T."/>
            <person name="Shen D."/>
            <person name="Roswanjaya Y."/>
            <person name="Wardhani T."/>
            <person name="Kalhor M.S."/>
            <person name="Jansen J."/>
            <person name="Van den Hoogen J."/>
            <person name="Gungor B."/>
            <person name="Hartog M."/>
            <person name="Hontelez J."/>
            <person name="Verver J."/>
            <person name="Yang W.-C."/>
            <person name="Schijlen E."/>
            <person name="Repin R."/>
            <person name="Schilthuizen M."/>
            <person name="Schranz E."/>
            <person name="Heidstra R."/>
            <person name="Miyata K."/>
            <person name="Fedorova E."/>
            <person name="Kohlen W."/>
            <person name="Bisseling T."/>
            <person name="Smit S."/>
            <person name="Geurts R."/>
        </authorList>
    </citation>
    <scope>NUCLEOTIDE SEQUENCE [LARGE SCALE GENOMIC DNA]</scope>
    <source>
        <strain evidence="19">cv. RG33-2</strain>
    </source>
</reference>
<keyword evidence="10" id="KW-0443">Lipid metabolism</keyword>
<dbReference type="Proteomes" id="UP000237000">
    <property type="component" value="Unassembled WGS sequence"/>
</dbReference>
<comment type="function">
    <text evidence="14">Plant lipoxygenase may be involved in a number of diverse aspects of plant physiology including growth and development, pest resistance, and senescence or responses to wounding.</text>
</comment>
<keyword evidence="9 13" id="KW-0408">Iron</keyword>
<evidence type="ECO:0000256" key="9">
    <source>
        <dbReference type="ARBA" id="ARBA00023004"/>
    </source>
</evidence>
<evidence type="ECO:0000256" key="4">
    <source>
        <dbReference type="ARBA" id="ARBA00022723"/>
    </source>
</evidence>
<dbReference type="AlphaFoldDB" id="A0A2P5BSA4"/>
<dbReference type="Gene3D" id="2.60.60.20">
    <property type="entry name" value="PLAT/LH2 domain"/>
    <property type="match status" value="1"/>
</dbReference>
<keyword evidence="3 14" id="KW-0444">Lipid biosynthesis</keyword>
<dbReference type="InParanoid" id="A0A2P5BSA4"/>
<dbReference type="Pfam" id="PF01477">
    <property type="entry name" value="PLAT"/>
    <property type="match status" value="1"/>
</dbReference>
<dbReference type="STRING" id="63057.A0A2P5BSA4"/>
<organism evidence="18 19">
    <name type="scientific">Trema orientale</name>
    <name type="common">Charcoal tree</name>
    <name type="synonym">Celtis orientalis</name>
    <dbReference type="NCBI Taxonomy" id="63057"/>
    <lineage>
        <taxon>Eukaryota</taxon>
        <taxon>Viridiplantae</taxon>
        <taxon>Streptophyta</taxon>
        <taxon>Embryophyta</taxon>
        <taxon>Tracheophyta</taxon>
        <taxon>Spermatophyta</taxon>
        <taxon>Magnoliopsida</taxon>
        <taxon>eudicotyledons</taxon>
        <taxon>Gunneridae</taxon>
        <taxon>Pentapetalae</taxon>
        <taxon>rosids</taxon>
        <taxon>fabids</taxon>
        <taxon>Rosales</taxon>
        <taxon>Cannabaceae</taxon>
        <taxon>Trema</taxon>
    </lineage>
</organism>
<evidence type="ECO:0000256" key="6">
    <source>
        <dbReference type="ARBA" id="ARBA00022832"/>
    </source>
</evidence>
<keyword evidence="5 14" id="KW-0925">Oxylipin biosynthesis</keyword>
<evidence type="ECO:0000256" key="12">
    <source>
        <dbReference type="PROSITE-ProRule" id="PRU00152"/>
    </source>
</evidence>
<dbReference type="GO" id="GO:0034440">
    <property type="term" value="P:lipid oxidation"/>
    <property type="evidence" value="ECO:0007669"/>
    <property type="project" value="InterPro"/>
</dbReference>
<dbReference type="SUPFAM" id="SSF49723">
    <property type="entry name" value="Lipase/lipooxygenase domain (PLAT/LH2 domain)"/>
    <property type="match status" value="1"/>
</dbReference>
<dbReference type="UniPathway" id="UPA00382"/>
<keyword evidence="6" id="KW-0276">Fatty acid metabolism</keyword>
<dbReference type="PANTHER" id="PTHR11771">
    <property type="entry name" value="LIPOXYGENASE"/>
    <property type="match status" value="1"/>
</dbReference>
<evidence type="ECO:0000313" key="18">
    <source>
        <dbReference type="EMBL" id="PON51681.1"/>
    </source>
</evidence>
<dbReference type="PROSITE" id="PS50095">
    <property type="entry name" value="PLAT"/>
    <property type="match status" value="1"/>
</dbReference>
<dbReference type="OrthoDB" id="407298at2759"/>
<comment type="similarity">
    <text evidence="2 13">Belongs to the lipoxygenase family.</text>
</comment>
<dbReference type="FunFam" id="1.20.245.10:FF:000002">
    <property type="entry name" value="Lipoxygenase"/>
    <property type="match status" value="1"/>
</dbReference>
<feature type="domain" description="Lipoxygenase" evidence="17">
    <location>
        <begin position="221"/>
        <end position="919"/>
    </location>
</feature>
<dbReference type="SUPFAM" id="SSF48484">
    <property type="entry name" value="Lipoxigenase"/>
    <property type="match status" value="1"/>
</dbReference>
<dbReference type="GO" id="GO:0016702">
    <property type="term" value="F:oxidoreductase activity, acting on single donors with incorporation of molecular oxygen, incorporation of two atoms of oxygen"/>
    <property type="evidence" value="ECO:0007669"/>
    <property type="project" value="InterPro"/>
</dbReference>
<gene>
    <name evidence="18" type="ORF">TorRG33x02_310690</name>
</gene>
<dbReference type="PRINTS" id="PR00087">
    <property type="entry name" value="LIPOXYGENASE"/>
</dbReference>
<keyword evidence="7 13" id="KW-0223">Dioxygenase</keyword>
<evidence type="ECO:0000313" key="19">
    <source>
        <dbReference type="Proteomes" id="UP000237000"/>
    </source>
</evidence>
<sequence>MLKPQVQHSHCGQNLFLLNKPFIHGNDINSPLPVSLTPSLLVPAKNNKNKHLRVAFSPGNIKSSLFFKKKNTTKVVANVTVQRATPKIWKLQLSERAQDRKDKLDDLLGIASFSLELVSAKKDPETGQVRRVKGFPTRDDVNIFDNEDRYEAKIDIPNDFGEVGAIIVENDYEREIYIKDILLQNLPSGAQPINFSCNSWVQSKRDVPPAQQTRIFFSDKSYLPSQTPSGVTQLRKEALERLRGNGQGERKEYERIYDYDVYNDLGEPDKSDDLKRPVLGGKEHPYPRRCRTGRPPTKKEKFSESRSNDFYVPRDESFAEVKQDDFSLKTIYSLTHAVIPFLKDTLIDENFPYFTAIDVLYDEGIPIPPNKSGDLKQMLKNVNARIYKAVSDADDFLQFEQPPTMDMDKFFWFRDEEFARQTLAGLNPCCIQLLNKELPLKSTLDPAVYGERKSKITPEIVDPQIKAYGYNSVTEAIRDKRVYILDYHDVLLPYVSKVRQIKGRTLYGSRTLFFLTPYGTLLPLAIELTRPPIEGKPQWKEVYTPFNNWHSTDIWLWRLAKAHVLAHDSGVHQLISHWLRTHCAVEPYIIATNRQLSAMHPINRLLKPHFRYTMEINALARQRLINADGVIESAFAPGKYSIELSSAIYGAQWRFDLQALPADLISRGLAVEDKSSKHGLRLTIEDYPYANDGLLIWDSIKQWVSDYVNHYYSNSSEVERDEELQAWWTEIKTKGHPDKKEGWPDLKTREDLIDIVTNIAWTASGHHAAVNFGQYAYAGYFPNRPTITRTNMPSEEKQYKPQIWQEFKQKPEDTLLKCFPTQLQAAKTVAVLDVLSTHSPDEEYLGDKMETAWGADPVIEAAFKRFNGRMNDIERIIDERNANEDLRNRHGAGILAYELLKPFSDKGVTNKGVPYSISI</sequence>
<evidence type="ECO:0000256" key="11">
    <source>
        <dbReference type="ARBA" id="ARBA00023160"/>
    </source>
</evidence>
<evidence type="ECO:0000256" key="3">
    <source>
        <dbReference type="ARBA" id="ARBA00022516"/>
    </source>
</evidence>
<dbReference type="GO" id="GO:0046872">
    <property type="term" value="F:metal ion binding"/>
    <property type="evidence" value="ECO:0007669"/>
    <property type="project" value="UniProtKB-UniRule"/>
</dbReference>
<keyword evidence="19" id="KW-1185">Reference proteome</keyword>
<dbReference type="Gene3D" id="3.10.450.60">
    <property type="match status" value="1"/>
</dbReference>
<dbReference type="EMBL" id="JXTC01000469">
    <property type="protein sequence ID" value="PON51681.1"/>
    <property type="molecule type" value="Genomic_DNA"/>
</dbReference>
<dbReference type="PROSITE" id="PS00711">
    <property type="entry name" value="LIPOXYGENASE_1"/>
    <property type="match status" value="1"/>
</dbReference>
<dbReference type="FunCoup" id="A0A2P5BSA4">
    <property type="interactions" value="47"/>
</dbReference>
<dbReference type="InterPro" id="IPR001024">
    <property type="entry name" value="PLAT/LH2_dom"/>
</dbReference>
<evidence type="ECO:0000256" key="10">
    <source>
        <dbReference type="ARBA" id="ARBA00023098"/>
    </source>
</evidence>
<comment type="caution">
    <text evidence="12">Lacks conserved residue(s) required for the propagation of feature annotation.</text>
</comment>
<dbReference type="Gene3D" id="1.20.245.10">
    <property type="entry name" value="Lipoxygenase-1, Domain 5"/>
    <property type="match status" value="1"/>
</dbReference>
<dbReference type="PRINTS" id="PR00468">
    <property type="entry name" value="PLTLPOXGNASE"/>
</dbReference>
<dbReference type="SMART" id="SM00308">
    <property type="entry name" value="LH2"/>
    <property type="match status" value="1"/>
</dbReference>
<dbReference type="Gene3D" id="4.10.372.10">
    <property type="entry name" value="Lipoxygenase-1, Domain 3"/>
    <property type="match status" value="1"/>
</dbReference>
<proteinExistence type="inferred from homology"/>
<evidence type="ECO:0000256" key="5">
    <source>
        <dbReference type="ARBA" id="ARBA00022767"/>
    </source>
</evidence>
<evidence type="ECO:0000256" key="1">
    <source>
        <dbReference type="ARBA" id="ARBA00001962"/>
    </source>
</evidence>
<keyword evidence="4 13" id="KW-0479">Metal-binding</keyword>
<name>A0A2P5BSA4_TREOI</name>
<evidence type="ECO:0000256" key="15">
    <source>
        <dbReference type="SAM" id="MobiDB-lite"/>
    </source>
</evidence>
<accession>A0A2P5BSA4</accession>
<keyword evidence="11 14" id="KW-0275">Fatty acid biosynthesis</keyword>